<evidence type="ECO:0000313" key="2">
    <source>
        <dbReference type="Proteomes" id="UP000646579"/>
    </source>
</evidence>
<comment type="caution">
    <text evidence="1">The sequence shown here is derived from an EMBL/GenBank/DDBJ whole genome shotgun (WGS) entry which is preliminary data.</text>
</comment>
<proteinExistence type="predicted"/>
<keyword evidence="2" id="KW-1185">Reference proteome</keyword>
<reference evidence="1" key="1">
    <citation type="journal article" date="2014" name="Int. J. Syst. Evol. Microbiol.">
        <title>Complete genome sequence of Corynebacterium casei LMG S-19264T (=DSM 44701T), isolated from a smear-ripened cheese.</title>
        <authorList>
            <consortium name="US DOE Joint Genome Institute (JGI-PGF)"/>
            <person name="Walter F."/>
            <person name="Albersmeier A."/>
            <person name="Kalinowski J."/>
            <person name="Ruckert C."/>
        </authorList>
    </citation>
    <scope>NUCLEOTIDE SEQUENCE</scope>
    <source>
        <strain evidence="1">KCTC 32437</strain>
    </source>
</reference>
<dbReference type="RefSeq" id="WP_189422964.1">
    <property type="nucleotide sequence ID" value="NZ_BMZE01000001.1"/>
</dbReference>
<organism evidence="1 2">
    <name type="scientific">Devosia pacifica</name>
    <dbReference type="NCBI Taxonomy" id="1335967"/>
    <lineage>
        <taxon>Bacteria</taxon>
        <taxon>Pseudomonadati</taxon>
        <taxon>Pseudomonadota</taxon>
        <taxon>Alphaproteobacteria</taxon>
        <taxon>Hyphomicrobiales</taxon>
        <taxon>Devosiaceae</taxon>
        <taxon>Devosia</taxon>
    </lineage>
</organism>
<accession>A0A918RUG3</accession>
<dbReference type="Proteomes" id="UP000646579">
    <property type="component" value="Unassembled WGS sequence"/>
</dbReference>
<sequence>MKQPKMQFEINLMDDGSVLTADGEYLGTWSDINDAIYTFTPDGSEEELFAHSFVWGLCEQIKEWQSSK</sequence>
<name>A0A918RUG3_9HYPH</name>
<dbReference type="EMBL" id="BMZE01000001">
    <property type="protein sequence ID" value="GHA13169.1"/>
    <property type="molecule type" value="Genomic_DNA"/>
</dbReference>
<reference evidence="1" key="2">
    <citation type="submission" date="2020-09" db="EMBL/GenBank/DDBJ databases">
        <authorList>
            <person name="Sun Q."/>
            <person name="Kim S."/>
        </authorList>
    </citation>
    <scope>NUCLEOTIDE SEQUENCE</scope>
    <source>
        <strain evidence="1">KCTC 32437</strain>
    </source>
</reference>
<gene>
    <name evidence="1" type="ORF">GCM10007989_04690</name>
</gene>
<evidence type="ECO:0000313" key="1">
    <source>
        <dbReference type="EMBL" id="GHA13169.1"/>
    </source>
</evidence>
<protein>
    <submittedName>
        <fullName evidence="1">Uncharacterized protein</fullName>
    </submittedName>
</protein>
<dbReference type="AlphaFoldDB" id="A0A918RUG3"/>